<evidence type="ECO:0000313" key="2">
    <source>
        <dbReference type="Proteomes" id="UP001200557"/>
    </source>
</evidence>
<dbReference type="InterPro" id="IPR014710">
    <property type="entry name" value="RmlC-like_jellyroll"/>
</dbReference>
<dbReference type="RefSeq" id="WP_235226663.1">
    <property type="nucleotide sequence ID" value="NZ_JAKGAQ010000004.1"/>
</dbReference>
<dbReference type="Proteomes" id="UP001200557">
    <property type="component" value="Unassembled WGS sequence"/>
</dbReference>
<dbReference type="EMBL" id="JAKGAQ010000004">
    <property type="protein sequence ID" value="MCF2872330.1"/>
    <property type="molecule type" value="Genomic_DNA"/>
</dbReference>
<comment type="caution">
    <text evidence="1">The sequence shown here is derived from an EMBL/GenBank/DDBJ whole genome shotgun (WGS) entry which is preliminary data.</text>
</comment>
<sequence>MCDAAGNATPTVLIDNDRVRVTRWHFKGRGDNTGWHRHEYDYVVVPLFDGVLDIKLAGGETVDAQMLNGVPYYRELGVEHDVRNGNDFECAFVEIELLEPRGESGAGIADLLKA</sequence>
<dbReference type="Gene3D" id="2.60.120.10">
    <property type="entry name" value="Jelly Rolls"/>
    <property type="match status" value="1"/>
</dbReference>
<organism evidence="1 2">
    <name type="scientific">Octadecabacter dasysiphoniae</name>
    <dbReference type="NCBI Taxonomy" id="2909341"/>
    <lineage>
        <taxon>Bacteria</taxon>
        <taxon>Pseudomonadati</taxon>
        <taxon>Pseudomonadota</taxon>
        <taxon>Alphaproteobacteria</taxon>
        <taxon>Rhodobacterales</taxon>
        <taxon>Roseobacteraceae</taxon>
        <taxon>Octadecabacter</taxon>
    </lineage>
</organism>
<protein>
    <submittedName>
        <fullName evidence="1">Cupin domain-containing protein</fullName>
    </submittedName>
</protein>
<accession>A0ABS9CYH4</accession>
<dbReference type="InterPro" id="IPR011051">
    <property type="entry name" value="RmlC_Cupin_sf"/>
</dbReference>
<dbReference type="SUPFAM" id="SSF51182">
    <property type="entry name" value="RmlC-like cupins"/>
    <property type="match status" value="1"/>
</dbReference>
<evidence type="ECO:0000313" key="1">
    <source>
        <dbReference type="EMBL" id="MCF2872330.1"/>
    </source>
</evidence>
<keyword evidence="2" id="KW-1185">Reference proteome</keyword>
<name>A0ABS9CYH4_9RHOB</name>
<gene>
    <name evidence="1" type="ORF">L0664_14745</name>
</gene>
<reference evidence="1 2" key="1">
    <citation type="submission" date="2022-01" db="EMBL/GenBank/DDBJ databases">
        <title>Octadecabacter sp. nov., isolated from a marine alga.</title>
        <authorList>
            <person name="Jin M.S."/>
            <person name="Kim H.M."/>
            <person name="Han D.M."/>
            <person name="Jung J.J."/>
            <person name="Jeon C.O."/>
        </authorList>
    </citation>
    <scope>NUCLEOTIDE SEQUENCE [LARGE SCALE GENOMIC DNA]</scope>
    <source>
        <strain evidence="1 2">G9-8</strain>
    </source>
</reference>
<dbReference type="CDD" id="cd06982">
    <property type="entry name" value="cupin_BauB-like"/>
    <property type="match status" value="1"/>
</dbReference>
<proteinExistence type="predicted"/>